<comment type="catalytic activity">
    <reaction evidence="2">
        <text>Couples ATP hydrolysis with the unwinding of duplex DNA by translocating in the 3'-5' direction.</text>
        <dbReference type="EC" id="5.6.2.4"/>
    </reaction>
</comment>
<dbReference type="SUPFAM" id="SSF52540">
    <property type="entry name" value="P-loop containing nucleoside triphosphate hydrolases"/>
    <property type="match status" value="1"/>
</dbReference>
<dbReference type="GO" id="GO:0000724">
    <property type="term" value="P:double-strand break repair via homologous recombination"/>
    <property type="evidence" value="ECO:0007669"/>
    <property type="project" value="TreeGrafter"/>
</dbReference>
<protein>
    <recommendedName>
        <fullName evidence="3">DNA 3'-5' helicase</fullName>
        <ecNumber evidence="3">5.6.2.4</ecNumber>
    </recommendedName>
</protein>
<evidence type="ECO:0000313" key="6">
    <source>
        <dbReference type="EMBL" id="PFX34398.1"/>
    </source>
</evidence>
<feature type="region of interest" description="Disordered" evidence="4">
    <location>
        <begin position="75"/>
        <end position="98"/>
    </location>
</feature>
<evidence type="ECO:0000256" key="3">
    <source>
        <dbReference type="ARBA" id="ARBA00034808"/>
    </source>
</evidence>
<reference evidence="7" key="1">
    <citation type="journal article" date="2017" name="bioRxiv">
        <title>Comparative analysis of the genomes of Stylophora pistillata and Acropora digitifera provides evidence for extensive differences between species of corals.</title>
        <authorList>
            <person name="Voolstra C.R."/>
            <person name="Li Y."/>
            <person name="Liew Y.J."/>
            <person name="Baumgarten S."/>
            <person name="Zoccola D."/>
            <person name="Flot J.-F."/>
            <person name="Tambutte S."/>
            <person name="Allemand D."/>
            <person name="Aranda M."/>
        </authorList>
    </citation>
    <scope>NUCLEOTIDE SEQUENCE [LARGE SCALE GENOMIC DNA]</scope>
</reference>
<name>A0A2B4T0T9_STYPI</name>
<dbReference type="Gene3D" id="3.40.50.300">
    <property type="entry name" value="P-loop containing nucleotide triphosphate hydrolases"/>
    <property type="match status" value="1"/>
</dbReference>
<dbReference type="GO" id="GO:0043138">
    <property type="term" value="F:3'-5' DNA helicase activity"/>
    <property type="evidence" value="ECO:0007669"/>
    <property type="project" value="UniProtKB-EC"/>
</dbReference>
<dbReference type="PANTHER" id="PTHR13710:SF147">
    <property type="entry name" value="DNA HELICASE"/>
    <property type="match status" value="1"/>
</dbReference>
<dbReference type="GO" id="GO:0005634">
    <property type="term" value="C:nucleus"/>
    <property type="evidence" value="ECO:0007669"/>
    <property type="project" value="TreeGrafter"/>
</dbReference>
<comment type="caution">
    <text evidence="6">The sequence shown here is derived from an EMBL/GenBank/DDBJ whole genome shotgun (WGS) entry which is preliminary data.</text>
</comment>
<feature type="compositionally biased region" description="Basic and acidic residues" evidence="4">
    <location>
        <begin position="154"/>
        <end position="163"/>
    </location>
</feature>
<dbReference type="EC" id="5.6.2.4" evidence="3"/>
<dbReference type="GO" id="GO:0009378">
    <property type="term" value="F:four-way junction helicase activity"/>
    <property type="evidence" value="ECO:0007669"/>
    <property type="project" value="TreeGrafter"/>
</dbReference>
<comment type="similarity">
    <text evidence="1">Belongs to the helicase family. RecQ subfamily.</text>
</comment>
<proteinExistence type="inferred from homology"/>
<feature type="compositionally biased region" description="Polar residues" evidence="4">
    <location>
        <begin position="75"/>
        <end position="91"/>
    </location>
</feature>
<accession>A0A2B4T0T9</accession>
<dbReference type="InterPro" id="IPR001650">
    <property type="entry name" value="Helicase_C-like"/>
</dbReference>
<dbReference type="GO" id="GO:0005694">
    <property type="term" value="C:chromosome"/>
    <property type="evidence" value="ECO:0007669"/>
    <property type="project" value="TreeGrafter"/>
</dbReference>
<evidence type="ECO:0000256" key="2">
    <source>
        <dbReference type="ARBA" id="ARBA00034617"/>
    </source>
</evidence>
<dbReference type="GO" id="GO:0005737">
    <property type="term" value="C:cytoplasm"/>
    <property type="evidence" value="ECO:0007669"/>
    <property type="project" value="TreeGrafter"/>
</dbReference>
<dbReference type="PROSITE" id="PS51194">
    <property type="entry name" value="HELICASE_CTER"/>
    <property type="match status" value="1"/>
</dbReference>
<dbReference type="Pfam" id="PF00271">
    <property type="entry name" value="Helicase_C"/>
    <property type="match status" value="1"/>
</dbReference>
<dbReference type="AlphaFoldDB" id="A0A2B4T0T9"/>
<dbReference type="InterPro" id="IPR027417">
    <property type="entry name" value="P-loop_NTPase"/>
</dbReference>
<dbReference type="Proteomes" id="UP000225706">
    <property type="component" value="Unassembled WGS sequence"/>
</dbReference>
<dbReference type="EMBL" id="LSMT01000004">
    <property type="protein sequence ID" value="PFX34398.1"/>
    <property type="molecule type" value="Genomic_DNA"/>
</dbReference>
<feature type="region of interest" description="Disordered" evidence="4">
    <location>
        <begin position="139"/>
        <end position="163"/>
    </location>
</feature>
<organism evidence="6 7">
    <name type="scientific">Stylophora pistillata</name>
    <name type="common">Smooth cauliflower coral</name>
    <dbReference type="NCBI Taxonomy" id="50429"/>
    <lineage>
        <taxon>Eukaryota</taxon>
        <taxon>Metazoa</taxon>
        <taxon>Cnidaria</taxon>
        <taxon>Anthozoa</taxon>
        <taxon>Hexacorallia</taxon>
        <taxon>Scleractinia</taxon>
        <taxon>Astrocoeniina</taxon>
        <taxon>Pocilloporidae</taxon>
        <taxon>Stylophora</taxon>
    </lineage>
</organism>
<keyword evidence="7" id="KW-1185">Reference proteome</keyword>
<evidence type="ECO:0000256" key="1">
    <source>
        <dbReference type="ARBA" id="ARBA00005446"/>
    </source>
</evidence>
<evidence type="ECO:0000313" key="7">
    <source>
        <dbReference type="Proteomes" id="UP000225706"/>
    </source>
</evidence>
<evidence type="ECO:0000259" key="5">
    <source>
        <dbReference type="PROSITE" id="PS51194"/>
    </source>
</evidence>
<evidence type="ECO:0000256" key="4">
    <source>
        <dbReference type="SAM" id="MobiDB-lite"/>
    </source>
</evidence>
<dbReference type="PANTHER" id="PTHR13710">
    <property type="entry name" value="DNA HELICASE RECQ FAMILY MEMBER"/>
    <property type="match status" value="1"/>
</dbReference>
<gene>
    <name evidence="6" type="ORF">AWC38_SpisGene705</name>
</gene>
<sequence length="500" mass="56245">MTSPTELVPQDHGFNAGNLGLLEDSDIGVEVTPGDVEDGPQAALMEALEEADVAAEVCWFAGIRLKVDFLKPRTSAKNQSTGENYSKNNPDQGVKNDQMKMNRSTSHLFMADEQDSRSGPEVQGSVDVLKGSINRSNIKLNNKPYVKPNKRKSDKTGKAKSEGDTWCTCATDIQNIINDEYAIVYMDFRTDVQLMTSALQTLIGEDNIRSFYGRRVTHDEKKKTDSDFRAKEFQVLVATESYEVGTHSPHVKILATFRQLLDTFIGNFFGIHRQLEARPTHVDNIFRVGCLRNLSVIVQEFGRTGRSGNDADGFLLINESKDDQRFCFWAQNCSDIEEKRMKDDFGESWRWIYSMHSGRCLRDVLISKFGEGELELQCKDACCSSCDMKGKRDFNAKQAISLRENYSLISSGPCIAHMVYMWPCIDDGRRCVGVVPGTRHNHNKPAPHMSSKVKEDIQRVISDDSSKKTNGIMKALDLATFQPKPVHLQQMQTVLEKRGS</sequence>
<feature type="domain" description="Helicase C-terminal" evidence="5">
    <location>
        <begin position="172"/>
        <end position="356"/>
    </location>
</feature>